<evidence type="ECO:0000256" key="1">
    <source>
        <dbReference type="ARBA" id="ARBA00022729"/>
    </source>
</evidence>
<organism evidence="3 4">
    <name type="scientific">Stephania yunnanensis</name>
    <dbReference type="NCBI Taxonomy" id="152371"/>
    <lineage>
        <taxon>Eukaryota</taxon>
        <taxon>Viridiplantae</taxon>
        <taxon>Streptophyta</taxon>
        <taxon>Embryophyta</taxon>
        <taxon>Tracheophyta</taxon>
        <taxon>Spermatophyta</taxon>
        <taxon>Magnoliopsida</taxon>
        <taxon>Ranunculales</taxon>
        <taxon>Menispermaceae</taxon>
        <taxon>Menispermoideae</taxon>
        <taxon>Cissampelideae</taxon>
        <taxon>Stephania</taxon>
    </lineage>
</organism>
<name>A0AAP0P3U1_9MAGN</name>
<evidence type="ECO:0000313" key="4">
    <source>
        <dbReference type="Proteomes" id="UP001420932"/>
    </source>
</evidence>
<proteinExistence type="predicted"/>
<dbReference type="GO" id="GO:0016255">
    <property type="term" value="P:attachment of GPI anchor to protein"/>
    <property type="evidence" value="ECO:0007669"/>
    <property type="project" value="InterPro"/>
</dbReference>
<feature type="region of interest" description="Disordered" evidence="2">
    <location>
        <begin position="184"/>
        <end position="212"/>
    </location>
</feature>
<dbReference type="Gene3D" id="3.40.50.1460">
    <property type="match status" value="1"/>
</dbReference>
<dbReference type="Proteomes" id="UP001420932">
    <property type="component" value="Unassembled WGS sequence"/>
</dbReference>
<protein>
    <recommendedName>
        <fullName evidence="5">GPI-anchor transamidase</fullName>
    </recommendedName>
</protein>
<dbReference type="EMBL" id="JBBNAF010000007">
    <property type="protein sequence ID" value="KAK9127570.1"/>
    <property type="molecule type" value="Genomic_DNA"/>
</dbReference>
<sequence length="212" mass="23240">MTDQELELELNEAGTRLDDPRSSVNDLVCFCVFGNGVLVDSEELQSHDLADAVKQMKEKHRFKELLVMVDTCQAATLFNQSKEHSSWFINYGGWGANAPPSPSLGQGDVPARQYERIRPVVAPTAALGRGGLPPLVVFFANIIDNYLFCDVVVGVVIGARRWWRSDRWEEVVRGGVGCSSGGVDGWHGGRRRQLVRGDGDSGGGRRRGRANA</sequence>
<dbReference type="PANTHER" id="PTHR48067:SF1">
    <property type="entry name" value="GPI-ANCHOR TRANSAMIDASE"/>
    <property type="match status" value="1"/>
</dbReference>
<gene>
    <name evidence="3" type="ORF">Syun_016367</name>
</gene>
<evidence type="ECO:0000313" key="3">
    <source>
        <dbReference type="EMBL" id="KAK9127570.1"/>
    </source>
</evidence>
<accession>A0AAP0P3U1</accession>
<evidence type="ECO:0008006" key="5">
    <source>
        <dbReference type="Google" id="ProtNLM"/>
    </source>
</evidence>
<reference evidence="3 4" key="1">
    <citation type="submission" date="2024-01" db="EMBL/GenBank/DDBJ databases">
        <title>Genome assemblies of Stephania.</title>
        <authorList>
            <person name="Yang L."/>
        </authorList>
    </citation>
    <scope>NUCLEOTIDE SEQUENCE [LARGE SCALE GENOMIC DNA]</scope>
    <source>
        <strain evidence="3">YNDBR</strain>
        <tissue evidence="3">Leaf</tissue>
    </source>
</reference>
<dbReference type="GO" id="GO:0003923">
    <property type="term" value="F:GPI-anchor transamidase activity"/>
    <property type="evidence" value="ECO:0007669"/>
    <property type="project" value="InterPro"/>
</dbReference>
<dbReference type="InterPro" id="IPR028361">
    <property type="entry name" value="GPI_transamidase"/>
</dbReference>
<dbReference type="GO" id="GO:0042765">
    <property type="term" value="C:GPI-anchor transamidase complex"/>
    <property type="evidence" value="ECO:0007669"/>
    <property type="project" value="InterPro"/>
</dbReference>
<keyword evidence="1" id="KW-0732">Signal</keyword>
<dbReference type="PANTHER" id="PTHR48067">
    <property type="entry name" value="GPI-ANCHOR TRANSAMIDASE"/>
    <property type="match status" value="1"/>
</dbReference>
<dbReference type="AlphaFoldDB" id="A0AAP0P3U1"/>
<comment type="caution">
    <text evidence="3">The sequence shown here is derived from an EMBL/GenBank/DDBJ whole genome shotgun (WGS) entry which is preliminary data.</text>
</comment>
<evidence type="ECO:0000256" key="2">
    <source>
        <dbReference type="SAM" id="MobiDB-lite"/>
    </source>
</evidence>
<keyword evidence="4" id="KW-1185">Reference proteome</keyword>